<keyword evidence="2" id="KW-0808">Transferase</keyword>
<dbReference type="AlphaFoldDB" id="O49248"/>
<keyword evidence="2" id="KW-0548">Nucleotidyltransferase</keyword>
<dbReference type="GO" id="GO:0003964">
    <property type="term" value="F:RNA-directed DNA polymerase activity"/>
    <property type="evidence" value="ECO:0007669"/>
    <property type="project" value="UniProtKB-KW"/>
</dbReference>
<dbReference type="EMBL" id="AJ223612">
    <property type="protein sequence ID" value="CAA11488.1"/>
    <property type="molecule type" value="Genomic_DNA"/>
</dbReference>
<protein>
    <submittedName>
        <fullName evidence="2">Reverse transcriptase</fullName>
    </submittedName>
</protein>
<feature type="non-terminal residue" evidence="2">
    <location>
        <position position="1"/>
    </location>
</feature>
<name>O49248_ALSIN</name>
<sequence length="89" mass="10614">TAFFHGDLEEKLYMAHPKGYELMGREQQLWRLNKSLPCQKQAPRQMHLMFDGFMKKHGYIHYEADHCVYVHTYANGDIVYLSLYVDDML</sequence>
<evidence type="ECO:0000313" key="2">
    <source>
        <dbReference type="EMBL" id="CAA11488.1"/>
    </source>
</evidence>
<evidence type="ECO:0000259" key="1">
    <source>
        <dbReference type="Pfam" id="PF07727"/>
    </source>
</evidence>
<reference evidence="2" key="1">
    <citation type="journal article" date="1998" name="Genome">
        <title>Characterisation and physical localisation of Ty1-copia-like retrotransposons in four Alstroemeria species.</title>
        <authorList>
            <person name="Kuipers A.G.J."/>
            <person name="Heslop-Harrison J.S."/>
            <person name="Jacobsen E."/>
        </authorList>
    </citation>
    <scope>NUCLEOTIDE SEQUENCE</scope>
    <source>
        <strain evidence="2">P002</strain>
        <tissue evidence="2">Young leaves</tissue>
    </source>
</reference>
<organism evidence="2">
    <name type="scientific">Alstroemeria inodora</name>
    <name type="common">Lily</name>
    <dbReference type="NCBI Taxonomy" id="71970"/>
    <lineage>
        <taxon>Eukaryota</taxon>
        <taxon>Viridiplantae</taxon>
        <taxon>Streptophyta</taxon>
        <taxon>Embryophyta</taxon>
        <taxon>Tracheophyta</taxon>
        <taxon>Spermatophyta</taxon>
        <taxon>Magnoliopsida</taxon>
        <taxon>Liliopsida</taxon>
        <taxon>Liliales</taxon>
        <taxon>Alstroemeriaceae</taxon>
        <taxon>Alstroemeria</taxon>
    </lineage>
</organism>
<keyword evidence="2" id="KW-0695">RNA-directed DNA polymerase</keyword>
<feature type="non-terminal residue" evidence="2">
    <location>
        <position position="89"/>
    </location>
</feature>
<dbReference type="Pfam" id="PF07727">
    <property type="entry name" value="RVT_2"/>
    <property type="match status" value="1"/>
</dbReference>
<dbReference type="InterPro" id="IPR013103">
    <property type="entry name" value="RVT_2"/>
</dbReference>
<accession>O49248</accession>
<proteinExistence type="predicted"/>
<gene>
    <name evidence="2" type="primary">RT</name>
</gene>
<feature type="domain" description="Reverse transcriptase Ty1/copia-type" evidence="1">
    <location>
        <begin position="1"/>
        <end position="89"/>
    </location>
</feature>